<evidence type="ECO:0000313" key="2">
    <source>
        <dbReference type="EMBL" id="AUB82253.1"/>
    </source>
</evidence>
<gene>
    <name evidence="2" type="ORF">THSYN_15725</name>
</gene>
<reference evidence="2 3" key="1">
    <citation type="submission" date="2017-03" db="EMBL/GenBank/DDBJ databases">
        <title>Complete genome sequence of Candidatus 'Thiodictyon syntrophicum' sp. nov. strain Cad16T, a photolithoautotroph purple sulfur bacterium isolated from an alpine meromictic lake.</title>
        <authorList>
            <person name="Luedin S.M."/>
            <person name="Pothier J.F."/>
            <person name="Danza F."/>
            <person name="Storelli N."/>
            <person name="Wittwer M."/>
            <person name="Tonolla M."/>
        </authorList>
    </citation>
    <scope>NUCLEOTIDE SEQUENCE [LARGE SCALE GENOMIC DNA]</scope>
    <source>
        <strain evidence="2 3">Cad16T</strain>
    </source>
</reference>
<proteinExistence type="predicted"/>
<organism evidence="2 3">
    <name type="scientific">Candidatus Thiodictyon syntrophicum</name>
    <dbReference type="NCBI Taxonomy" id="1166950"/>
    <lineage>
        <taxon>Bacteria</taxon>
        <taxon>Pseudomonadati</taxon>
        <taxon>Pseudomonadota</taxon>
        <taxon>Gammaproteobacteria</taxon>
        <taxon>Chromatiales</taxon>
        <taxon>Chromatiaceae</taxon>
        <taxon>Thiodictyon</taxon>
    </lineage>
</organism>
<keyword evidence="3" id="KW-1185">Reference proteome</keyword>
<dbReference type="AlphaFoldDB" id="A0A2K8U9L3"/>
<feature type="region of interest" description="Disordered" evidence="1">
    <location>
        <begin position="16"/>
        <end position="59"/>
    </location>
</feature>
<accession>A0A2K8U9L3</accession>
<dbReference type="Proteomes" id="UP000232638">
    <property type="component" value="Chromosome"/>
</dbReference>
<evidence type="ECO:0000313" key="3">
    <source>
        <dbReference type="Proteomes" id="UP000232638"/>
    </source>
</evidence>
<evidence type="ECO:0000256" key="1">
    <source>
        <dbReference type="SAM" id="MobiDB-lite"/>
    </source>
</evidence>
<dbReference type="KEGG" id="tsy:THSYN_15725"/>
<feature type="compositionally biased region" description="Basic and acidic residues" evidence="1">
    <location>
        <begin position="39"/>
        <end position="59"/>
    </location>
</feature>
<name>A0A2K8U9L3_9GAMM</name>
<sequence>MTSCHCEMVVVDLLGEKRKPTCKPSGMEEETAPEAPPPEDGKTGADGARSRETPRLEQA</sequence>
<protein>
    <submittedName>
        <fullName evidence="2">Uncharacterized protein</fullName>
    </submittedName>
</protein>
<dbReference type="EMBL" id="CP020370">
    <property type="protein sequence ID" value="AUB82253.1"/>
    <property type="molecule type" value="Genomic_DNA"/>
</dbReference>